<reference evidence="5" key="1">
    <citation type="submission" date="2023-06" db="EMBL/GenBank/DDBJ databases">
        <title>Uncultivated large filamentous bacteria from sulfidic sediments reveal new species and different genomic features in energy metabolism and defense.</title>
        <authorList>
            <person name="Fonseca A."/>
        </authorList>
    </citation>
    <scope>NUCLEOTIDE SEQUENCE</scope>
    <source>
        <strain evidence="5">HSG4</strain>
    </source>
</reference>
<dbReference type="Proteomes" id="UP001171945">
    <property type="component" value="Unassembled WGS sequence"/>
</dbReference>
<sequence length="199" mass="22093">YTFFQRSGRAQMYTNILASLPEFASCKKMLDLGCASGINGIAIVSAHPTMKGVSFDHPRTVEVVREMIRRYGMEGRMEAIGGNYAEDSVGEAYDLILASDTLYYTREEIDPIMTKLHDALNPGGVMFTIHPCLVSERTKPGNLVLTNLFAELKGEDMVGLLDQSFLADAMLRAGFRSVRSKTIDTDWGREDIDIGRKQA</sequence>
<dbReference type="GO" id="GO:0008168">
    <property type="term" value="F:methyltransferase activity"/>
    <property type="evidence" value="ECO:0007669"/>
    <property type="project" value="UniProtKB-KW"/>
</dbReference>
<dbReference type="Pfam" id="PF00891">
    <property type="entry name" value="Methyltransf_2"/>
    <property type="match status" value="1"/>
</dbReference>
<dbReference type="SUPFAM" id="SSF53335">
    <property type="entry name" value="S-adenosyl-L-methionine-dependent methyltransferases"/>
    <property type="match status" value="1"/>
</dbReference>
<evidence type="ECO:0000256" key="1">
    <source>
        <dbReference type="ARBA" id="ARBA00022603"/>
    </source>
</evidence>
<evidence type="ECO:0000259" key="4">
    <source>
        <dbReference type="Pfam" id="PF00891"/>
    </source>
</evidence>
<evidence type="ECO:0000313" key="5">
    <source>
        <dbReference type="EMBL" id="MDM8563034.1"/>
    </source>
</evidence>
<keyword evidence="1 5" id="KW-0489">Methyltransferase</keyword>
<dbReference type="GO" id="GO:0032259">
    <property type="term" value="P:methylation"/>
    <property type="evidence" value="ECO:0007669"/>
    <property type="project" value="UniProtKB-KW"/>
</dbReference>
<feature type="domain" description="O-methyltransferase C-terminal" evidence="4">
    <location>
        <begin position="16"/>
        <end position="140"/>
    </location>
</feature>
<dbReference type="EMBL" id="JAUCGM010000412">
    <property type="protein sequence ID" value="MDM8563034.1"/>
    <property type="molecule type" value="Genomic_DNA"/>
</dbReference>
<dbReference type="CDD" id="cd02440">
    <property type="entry name" value="AdoMet_MTases"/>
    <property type="match status" value="1"/>
</dbReference>
<protein>
    <submittedName>
        <fullName evidence="5">Methyltransferase</fullName>
    </submittedName>
</protein>
<evidence type="ECO:0000313" key="6">
    <source>
        <dbReference type="Proteomes" id="UP001171945"/>
    </source>
</evidence>
<dbReference type="InterPro" id="IPR001077">
    <property type="entry name" value="COMT_C"/>
</dbReference>
<organism evidence="5 6">
    <name type="scientific">Candidatus Marithioploca araucensis</name>
    <dbReference type="NCBI Taxonomy" id="70273"/>
    <lineage>
        <taxon>Bacteria</taxon>
        <taxon>Pseudomonadati</taxon>
        <taxon>Pseudomonadota</taxon>
        <taxon>Gammaproteobacteria</taxon>
        <taxon>Thiotrichales</taxon>
        <taxon>Thiotrichaceae</taxon>
        <taxon>Candidatus Marithioploca</taxon>
    </lineage>
</organism>
<dbReference type="InterPro" id="IPR029063">
    <property type="entry name" value="SAM-dependent_MTases_sf"/>
</dbReference>
<dbReference type="PROSITE" id="PS51683">
    <property type="entry name" value="SAM_OMT_II"/>
    <property type="match status" value="1"/>
</dbReference>
<keyword evidence="6" id="KW-1185">Reference proteome</keyword>
<keyword evidence="3" id="KW-0949">S-adenosyl-L-methionine</keyword>
<evidence type="ECO:0000256" key="2">
    <source>
        <dbReference type="ARBA" id="ARBA00022679"/>
    </source>
</evidence>
<dbReference type="Gene3D" id="3.40.50.150">
    <property type="entry name" value="Vaccinia Virus protein VP39"/>
    <property type="match status" value="1"/>
</dbReference>
<evidence type="ECO:0000256" key="3">
    <source>
        <dbReference type="ARBA" id="ARBA00022691"/>
    </source>
</evidence>
<feature type="non-terminal residue" evidence="5">
    <location>
        <position position="1"/>
    </location>
</feature>
<proteinExistence type="predicted"/>
<keyword evidence="2" id="KW-0808">Transferase</keyword>
<name>A0ABT7VTX4_9GAMM</name>
<accession>A0ABT7VTX4</accession>
<comment type="caution">
    <text evidence="5">The sequence shown here is derived from an EMBL/GenBank/DDBJ whole genome shotgun (WGS) entry which is preliminary data.</text>
</comment>
<gene>
    <name evidence="5" type="ORF">QUF54_06755</name>
</gene>
<dbReference type="InterPro" id="IPR016461">
    <property type="entry name" value="COMT-like"/>
</dbReference>